<keyword evidence="2" id="KW-0813">Transport</keyword>
<evidence type="ECO:0000256" key="4">
    <source>
        <dbReference type="SAM" id="SignalP"/>
    </source>
</evidence>
<dbReference type="Proteomes" id="UP000774000">
    <property type="component" value="Unassembled WGS sequence"/>
</dbReference>
<comment type="similarity">
    <text evidence="1">Belongs to the bacterial solute-binding protein 1 family.</text>
</comment>
<evidence type="ECO:0000256" key="3">
    <source>
        <dbReference type="ARBA" id="ARBA00022729"/>
    </source>
</evidence>
<comment type="caution">
    <text evidence="5">The sequence shown here is derived from an EMBL/GenBank/DDBJ whole genome shotgun (WGS) entry which is preliminary data.</text>
</comment>
<evidence type="ECO:0000313" key="6">
    <source>
        <dbReference type="Proteomes" id="UP000774000"/>
    </source>
</evidence>
<dbReference type="RefSeq" id="WP_204700164.1">
    <property type="nucleotide sequence ID" value="NZ_JAFBDQ010000001.1"/>
</dbReference>
<evidence type="ECO:0000313" key="5">
    <source>
        <dbReference type="EMBL" id="MBM7555455.1"/>
    </source>
</evidence>
<dbReference type="AlphaFoldDB" id="A0A939BM23"/>
<dbReference type="PANTHER" id="PTHR43649:SF34">
    <property type="entry name" value="ABC TRANSPORTER PERIPLASMIC-BINDING PROTEIN YCJN-RELATED"/>
    <property type="match status" value="1"/>
</dbReference>
<dbReference type="InterPro" id="IPR050490">
    <property type="entry name" value="Bact_solute-bd_prot1"/>
</dbReference>
<sequence length="445" mass="48987">MKSKGKLMVILSLVLVFGLLITGCGADDTKSTTENSSDENSAAKVKVNIFQFKVEVKDALEDAAEKYMAENPNVELKIQTVGGGDDYGAALRSKFASGNEPAVFNVGGPQDVADWKNKLEDLSDQSWVDLAYNGVLDGVTVDDKVFGLPFNQEGYGFIYNKSIFKKAGIEAESIKSYAELKAAVEKLDSQKEELGLKSVFAFPAKETWVTGLHLSNAALSNEFENVLKAYESKEVDFKYGEGLKKLIDLQADYAYKPDGTKGSLNAVDYATQVEELFSLEQVAIIQQGNWAYGSIAGIDKQVAQNVGFLPMPVVGSTEDSIPVGIPMYWAVNNAKSKEVKDAAKDFLSWLYTSEQGKKIVINDFGFIPALRGYEGPELEPSDPLARDILKYSNQDRTMPWVFMGYPSGWGMNVLGTNIQSYLAGDMTWDQLVKDSQKEWAKAREE</sequence>
<feature type="signal peptide" evidence="4">
    <location>
        <begin position="1"/>
        <end position="26"/>
    </location>
</feature>
<evidence type="ECO:0000256" key="1">
    <source>
        <dbReference type="ARBA" id="ARBA00008520"/>
    </source>
</evidence>
<dbReference type="EMBL" id="JAFBDQ010000001">
    <property type="protein sequence ID" value="MBM7555455.1"/>
    <property type="molecule type" value="Genomic_DNA"/>
</dbReference>
<dbReference type="InterPro" id="IPR006059">
    <property type="entry name" value="SBP"/>
</dbReference>
<dbReference type="PROSITE" id="PS01037">
    <property type="entry name" value="SBP_BACTERIAL_1"/>
    <property type="match status" value="1"/>
</dbReference>
<dbReference type="SUPFAM" id="SSF53850">
    <property type="entry name" value="Periplasmic binding protein-like II"/>
    <property type="match status" value="1"/>
</dbReference>
<reference evidence="5" key="1">
    <citation type="submission" date="2021-01" db="EMBL/GenBank/DDBJ databases">
        <title>Genomic Encyclopedia of Type Strains, Phase IV (KMG-IV): sequencing the most valuable type-strain genomes for metagenomic binning, comparative biology and taxonomic classification.</title>
        <authorList>
            <person name="Goeker M."/>
        </authorList>
    </citation>
    <scope>NUCLEOTIDE SEQUENCE</scope>
    <source>
        <strain evidence="5">DSM 23230</strain>
    </source>
</reference>
<dbReference type="Pfam" id="PF01547">
    <property type="entry name" value="SBP_bac_1"/>
    <property type="match status" value="1"/>
</dbReference>
<keyword evidence="6" id="KW-1185">Reference proteome</keyword>
<evidence type="ECO:0000256" key="2">
    <source>
        <dbReference type="ARBA" id="ARBA00022448"/>
    </source>
</evidence>
<name>A0A939BM23_9FIRM</name>
<keyword evidence="3 4" id="KW-0732">Signal</keyword>
<proteinExistence type="inferred from homology"/>
<dbReference type="PANTHER" id="PTHR43649">
    <property type="entry name" value="ARABINOSE-BINDING PROTEIN-RELATED"/>
    <property type="match status" value="1"/>
</dbReference>
<accession>A0A939BM23</accession>
<gene>
    <name evidence="5" type="ORF">JOC47_000279</name>
</gene>
<dbReference type="PROSITE" id="PS51257">
    <property type="entry name" value="PROKAR_LIPOPROTEIN"/>
    <property type="match status" value="1"/>
</dbReference>
<organism evidence="5 6">
    <name type="scientific">Halanaerobacter jeridensis</name>
    <dbReference type="NCBI Taxonomy" id="706427"/>
    <lineage>
        <taxon>Bacteria</taxon>
        <taxon>Bacillati</taxon>
        <taxon>Bacillota</taxon>
        <taxon>Clostridia</taxon>
        <taxon>Halanaerobiales</taxon>
        <taxon>Halobacteroidaceae</taxon>
        <taxon>Halanaerobacter</taxon>
    </lineage>
</organism>
<dbReference type="InterPro" id="IPR006061">
    <property type="entry name" value="SBP_1_CS"/>
</dbReference>
<dbReference type="Gene3D" id="3.40.190.10">
    <property type="entry name" value="Periplasmic binding protein-like II"/>
    <property type="match status" value="2"/>
</dbReference>
<protein>
    <submittedName>
        <fullName evidence="5">Raffinose/stachyose/melibiose transport system substrate-binding protein</fullName>
    </submittedName>
</protein>
<feature type="chain" id="PRO_5037621529" evidence="4">
    <location>
        <begin position="27"/>
        <end position="445"/>
    </location>
</feature>
<dbReference type="GO" id="GO:0055085">
    <property type="term" value="P:transmembrane transport"/>
    <property type="evidence" value="ECO:0007669"/>
    <property type="project" value="InterPro"/>
</dbReference>